<evidence type="ECO:0000313" key="3">
    <source>
        <dbReference type="Proteomes" id="UP001058271"/>
    </source>
</evidence>
<evidence type="ECO:0000256" key="1">
    <source>
        <dbReference type="SAM" id="Phobius"/>
    </source>
</evidence>
<dbReference type="InterPro" id="IPR024341">
    <property type="entry name" value="DUF2631"/>
</dbReference>
<keyword evidence="3" id="KW-1185">Reference proteome</keyword>
<sequence length="133" mass="14196">MLPAAVSIRRLAWPVPVIRTAFLLDLVRVTPIPTLPDRPGAVGSSAACQTCARPSAVKGRTVAEHEPVTSPDQHKPGHPRAARFGAAVTVLLLLSMLIGNHHGRVEDIWLAASAAVLLLALVGDWVLRRNGLR</sequence>
<feature type="transmembrane region" description="Helical" evidence="1">
    <location>
        <begin position="108"/>
        <end position="127"/>
    </location>
</feature>
<organism evidence="2 3">
    <name type="scientific">Dactylosporangium roseum</name>
    <dbReference type="NCBI Taxonomy" id="47989"/>
    <lineage>
        <taxon>Bacteria</taxon>
        <taxon>Bacillati</taxon>
        <taxon>Actinomycetota</taxon>
        <taxon>Actinomycetes</taxon>
        <taxon>Micromonosporales</taxon>
        <taxon>Micromonosporaceae</taxon>
        <taxon>Dactylosporangium</taxon>
    </lineage>
</organism>
<accession>A0ABY5Z821</accession>
<keyword evidence="1" id="KW-1133">Transmembrane helix</keyword>
<protein>
    <submittedName>
        <fullName evidence="2">DUF2631 domain-containing protein</fullName>
    </submittedName>
</protein>
<keyword evidence="1" id="KW-0812">Transmembrane</keyword>
<feature type="transmembrane region" description="Helical" evidence="1">
    <location>
        <begin position="84"/>
        <end position="102"/>
    </location>
</feature>
<name>A0ABY5Z821_9ACTN</name>
<dbReference type="EMBL" id="CP073721">
    <property type="protein sequence ID" value="UWZ38213.1"/>
    <property type="molecule type" value="Genomic_DNA"/>
</dbReference>
<evidence type="ECO:0000313" key="2">
    <source>
        <dbReference type="EMBL" id="UWZ38213.1"/>
    </source>
</evidence>
<keyword evidence="1" id="KW-0472">Membrane</keyword>
<proteinExistence type="predicted"/>
<reference evidence="2" key="1">
    <citation type="submission" date="2021-04" db="EMBL/GenBank/DDBJ databases">
        <title>Biosynthetic gene clusters of Dactylosporangioum roseum.</title>
        <authorList>
            <person name="Hartkoorn R.C."/>
            <person name="Beaudoing E."/>
            <person name="Hot D."/>
            <person name="Moureu S."/>
        </authorList>
    </citation>
    <scope>NUCLEOTIDE SEQUENCE</scope>
    <source>
        <strain evidence="2">NRRL B-16295</strain>
    </source>
</reference>
<dbReference type="Proteomes" id="UP001058271">
    <property type="component" value="Chromosome"/>
</dbReference>
<gene>
    <name evidence="2" type="ORF">Drose_08180</name>
</gene>
<dbReference type="Pfam" id="PF10939">
    <property type="entry name" value="DUF2631"/>
    <property type="match status" value="1"/>
</dbReference>